<feature type="transmembrane region" description="Helical" evidence="9">
    <location>
        <begin position="181"/>
        <end position="205"/>
    </location>
</feature>
<feature type="transmembrane region" description="Helical" evidence="9">
    <location>
        <begin position="283"/>
        <end position="309"/>
    </location>
</feature>
<dbReference type="InParanoid" id="A0A1S3ITW7"/>
<dbReference type="RefSeq" id="XP_013401650.1">
    <property type="nucleotide sequence ID" value="XM_013546196.1"/>
</dbReference>
<evidence type="ECO:0000256" key="9">
    <source>
        <dbReference type="SAM" id="Phobius"/>
    </source>
</evidence>
<evidence type="ECO:0000256" key="3">
    <source>
        <dbReference type="ARBA" id="ARBA00022989"/>
    </source>
</evidence>
<dbReference type="PANTHER" id="PTHR24243">
    <property type="entry name" value="G-PROTEIN COUPLED RECEPTOR"/>
    <property type="match status" value="1"/>
</dbReference>
<dbReference type="Pfam" id="PF00001">
    <property type="entry name" value="7tm_1"/>
    <property type="match status" value="1"/>
</dbReference>
<feature type="transmembrane region" description="Helical" evidence="9">
    <location>
        <begin position="329"/>
        <end position="349"/>
    </location>
</feature>
<evidence type="ECO:0000256" key="2">
    <source>
        <dbReference type="ARBA" id="ARBA00022692"/>
    </source>
</evidence>
<reference evidence="12" key="1">
    <citation type="submission" date="2025-08" db="UniProtKB">
        <authorList>
            <consortium name="RefSeq"/>
        </authorList>
    </citation>
    <scope>IDENTIFICATION</scope>
    <source>
        <tissue evidence="12">Gonads</tissue>
    </source>
</reference>
<evidence type="ECO:0000256" key="8">
    <source>
        <dbReference type="RuleBase" id="RU000688"/>
    </source>
</evidence>
<feature type="transmembrane region" description="Helical" evidence="9">
    <location>
        <begin position="231"/>
        <end position="254"/>
    </location>
</feature>
<dbReference type="PANTHER" id="PTHR24243:SF233">
    <property type="entry name" value="THYROTROPIN-RELEASING HORMONE RECEPTOR"/>
    <property type="match status" value="1"/>
</dbReference>
<dbReference type="InterPro" id="IPR017452">
    <property type="entry name" value="GPCR_Rhodpsn_7TM"/>
</dbReference>
<protein>
    <submittedName>
        <fullName evidence="12">Growth hormone secretagogue receptor type 1</fullName>
    </submittedName>
</protein>
<evidence type="ECO:0000256" key="7">
    <source>
        <dbReference type="ARBA" id="ARBA00023224"/>
    </source>
</evidence>
<evidence type="ECO:0000256" key="1">
    <source>
        <dbReference type="ARBA" id="ARBA00004141"/>
    </source>
</evidence>
<dbReference type="SMART" id="SM01381">
    <property type="entry name" value="7TM_GPCR_Srsx"/>
    <property type="match status" value="1"/>
</dbReference>
<dbReference type="GeneID" id="106167408"/>
<evidence type="ECO:0000259" key="10">
    <source>
        <dbReference type="PROSITE" id="PS50262"/>
    </source>
</evidence>
<keyword evidence="6 8" id="KW-0675">Receptor</keyword>
<keyword evidence="5 9" id="KW-0472">Membrane</keyword>
<comment type="similarity">
    <text evidence="8">Belongs to the G-protein coupled receptor 1 family.</text>
</comment>
<feature type="transmembrane region" description="Helical" evidence="9">
    <location>
        <begin position="99"/>
        <end position="120"/>
    </location>
</feature>
<dbReference type="AlphaFoldDB" id="A0A1S3ITW7"/>
<dbReference type="GO" id="GO:0004930">
    <property type="term" value="F:G protein-coupled receptor activity"/>
    <property type="evidence" value="ECO:0007669"/>
    <property type="project" value="UniProtKB-KW"/>
</dbReference>
<dbReference type="Proteomes" id="UP000085678">
    <property type="component" value="Unplaced"/>
</dbReference>
<feature type="domain" description="G-protein coupled receptors family 1 profile" evidence="10">
    <location>
        <begin position="78"/>
        <end position="346"/>
    </location>
</feature>
<organism evidence="11 12">
    <name type="scientific">Lingula anatina</name>
    <name type="common">Brachiopod</name>
    <name type="synonym">Lingula unguis</name>
    <dbReference type="NCBI Taxonomy" id="7574"/>
    <lineage>
        <taxon>Eukaryota</taxon>
        <taxon>Metazoa</taxon>
        <taxon>Spiralia</taxon>
        <taxon>Lophotrochozoa</taxon>
        <taxon>Brachiopoda</taxon>
        <taxon>Linguliformea</taxon>
        <taxon>Lingulata</taxon>
        <taxon>Lingulida</taxon>
        <taxon>Linguloidea</taxon>
        <taxon>Lingulidae</taxon>
        <taxon>Lingula</taxon>
    </lineage>
</organism>
<name>A0A1S3ITW7_LINAN</name>
<accession>A0A1S3ITW7</accession>
<evidence type="ECO:0000313" key="12">
    <source>
        <dbReference type="RefSeq" id="XP_013401650.1"/>
    </source>
</evidence>
<evidence type="ECO:0000256" key="6">
    <source>
        <dbReference type="ARBA" id="ARBA00023170"/>
    </source>
</evidence>
<dbReference type="SUPFAM" id="SSF81321">
    <property type="entry name" value="Family A G protein-coupled receptor-like"/>
    <property type="match status" value="1"/>
</dbReference>
<keyword evidence="7 8" id="KW-0807">Transducer</keyword>
<keyword evidence="2 8" id="KW-0812">Transmembrane</keyword>
<keyword evidence="3 9" id="KW-1133">Transmembrane helix</keyword>
<evidence type="ECO:0000256" key="5">
    <source>
        <dbReference type="ARBA" id="ARBA00023136"/>
    </source>
</evidence>
<dbReference type="PROSITE" id="PS00237">
    <property type="entry name" value="G_PROTEIN_RECEP_F1_1"/>
    <property type="match status" value="1"/>
</dbReference>
<dbReference type="KEGG" id="lak:106167408"/>
<proteinExistence type="inferred from homology"/>
<keyword evidence="11" id="KW-1185">Reference proteome</keyword>
<gene>
    <name evidence="12" type="primary">LOC106167408</name>
</gene>
<feature type="transmembrane region" description="Helical" evidence="9">
    <location>
        <begin position="59"/>
        <end position="87"/>
    </location>
</feature>
<dbReference type="OrthoDB" id="10036964at2759"/>
<keyword evidence="4 8" id="KW-0297">G-protein coupled receptor</keyword>
<sequence>MDVDCRMPEAGIAKAIQELNATSAVSTFDNLTNETETWNEDFFNISTNISRVVPEVPKYILITATSFYIIMFLLGLTGNMLVVYVVLRNRDMHSSTHLFLVNLSLADLLVLVICMPTALIDLHAKDVWLLGEGLCKLVPFLENCTALTSTLTILTVSFDRYYGICQPLRARTVKMLRRSHVCILVTIIWIVAIAICIPFTLIPVYRNSKFKDGTPIKVCRNTIKDSWKTGYIIFVFCFFFVVPFFILVVIYSIITRQLSRESFQLRGQHEQAARVRLRTRKQVITMLIVIVFLFFLFHLPIRVVSLWVVYASKEEMEALGLEGYYNLLAFARIMFYLHCATNPIVYNVVSTKFRMATAKVFCSRQQLELSQKRSSYSRQFSRSLSNRSNKSDSSCVTDRMSIRTRSTSDYVMYKRNEHRVELT</sequence>
<evidence type="ECO:0000313" key="11">
    <source>
        <dbReference type="Proteomes" id="UP000085678"/>
    </source>
</evidence>
<dbReference type="FunCoup" id="A0A1S3ITW7">
    <property type="interactions" value="95"/>
</dbReference>
<dbReference type="PRINTS" id="PR00237">
    <property type="entry name" value="GPCRRHODOPSN"/>
</dbReference>
<dbReference type="GO" id="GO:0005886">
    <property type="term" value="C:plasma membrane"/>
    <property type="evidence" value="ECO:0007669"/>
    <property type="project" value="TreeGrafter"/>
</dbReference>
<evidence type="ECO:0000256" key="4">
    <source>
        <dbReference type="ARBA" id="ARBA00023040"/>
    </source>
</evidence>
<dbReference type="InterPro" id="IPR000276">
    <property type="entry name" value="GPCR_Rhodpsn"/>
</dbReference>
<dbReference type="PROSITE" id="PS50262">
    <property type="entry name" value="G_PROTEIN_RECEP_F1_2"/>
    <property type="match status" value="1"/>
</dbReference>
<dbReference type="OMA" id="YWVISKN"/>
<comment type="subcellular location">
    <subcellularLocation>
        <location evidence="1">Membrane</location>
        <topology evidence="1">Multi-pass membrane protein</topology>
    </subcellularLocation>
</comment>
<dbReference type="Gene3D" id="1.20.1070.10">
    <property type="entry name" value="Rhodopsin 7-helix transmembrane proteins"/>
    <property type="match status" value="1"/>
</dbReference>
<feature type="transmembrane region" description="Helical" evidence="9">
    <location>
        <begin position="140"/>
        <end position="161"/>
    </location>
</feature>